<sequence>NYCEKPNHWALKCKQIRSDNIDKRWETVKKNKLCFGCFSKEHDVTNCKTRRRCTKDQCEQFHNSLLHRPSKAEVPTKPTEKHKELELISILQSQQWKKQVLLRIAPVRVKRPDGEVQTYALFDEGSTCTLVDTIVAK</sequence>
<dbReference type="OrthoDB" id="5983986at2759"/>
<comment type="caution">
    <text evidence="1">The sequence shown here is derived from an EMBL/GenBank/DDBJ whole genome shotgun (WGS) entry which is preliminary data.</text>
</comment>
<dbReference type="AlphaFoldDB" id="A0A8J2J0D8"/>
<dbReference type="PANTHER" id="PTHR47331:SF1">
    <property type="entry name" value="GAG-LIKE PROTEIN"/>
    <property type="match status" value="1"/>
</dbReference>
<dbReference type="PANTHER" id="PTHR47331">
    <property type="entry name" value="PHD-TYPE DOMAIN-CONTAINING PROTEIN"/>
    <property type="match status" value="1"/>
</dbReference>
<feature type="non-terminal residue" evidence="1">
    <location>
        <position position="137"/>
    </location>
</feature>
<accession>A0A8J2J0D8</accession>
<gene>
    <name evidence="1" type="ORF">AFUS01_LOCUS342</name>
</gene>
<dbReference type="EMBL" id="CAJVCH010001428">
    <property type="protein sequence ID" value="CAG7638788.1"/>
    <property type="molecule type" value="Genomic_DNA"/>
</dbReference>
<evidence type="ECO:0000313" key="1">
    <source>
        <dbReference type="EMBL" id="CAG7638788.1"/>
    </source>
</evidence>
<feature type="non-terminal residue" evidence="1">
    <location>
        <position position="1"/>
    </location>
</feature>
<organism evidence="1 2">
    <name type="scientific">Allacma fusca</name>
    <dbReference type="NCBI Taxonomy" id="39272"/>
    <lineage>
        <taxon>Eukaryota</taxon>
        <taxon>Metazoa</taxon>
        <taxon>Ecdysozoa</taxon>
        <taxon>Arthropoda</taxon>
        <taxon>Hexapoda</taxon>
        <taxon>Collembola</taxon>
        <taxon>Symphypleona</taxon>
        <taxon>Sminthuridae</taxon>
        <taxon>Allacma</taxon>
    </lineage>
</organism>
<name>A0A8J2J0D8_9HEXA</name>
<reference evidence="1" key="1">
    <citation type="submission" date="2021-06" db="EMBL/GenBank/DDBJ databases">
        <authorList>
            <person name="Hodson N. C."/>
            <person name="Mongue J. A."/>
            <person name="Jaron S. K."/>
        </authorList>
    </citation>
    <scope>NUCLEOTIDE SEQUENCE</scope>
</reference>
<keyword evidence="2" id="KW-1185">Reference proteome</keyword>
<proteinExistence type="predicted"/>
<dbReference type="Proteomes" id="UP000708208">
    <property type="component" value="Unassembled WGS sequence"/>
</dbReference>
<evidence type="ECO:0000313" key="2">
    <source>
        <dbReference type="Proteomes" id="UP000708208"/>
    </source>
</evidence>
<protein>
    <submittedName>
        <fullName evidence="1">Uncharacterized protein</fullName>
    </submittedName>
</protein>